<evidence type="ECO:0000313" key="8">
    <source>
        <dbReference type="Proteomes" id="UP000076268"/>
    </source>
</evidence>
<dbReference type="InterPro" id="IPR001851">
    <property type="entry name" value="ABC_transp_permease"/>
</dbReference>
<feature type="transmembrane region" description="Helical" evidence="6">
    <location>
        <begin position="29"/>
        <end position="51"/>
    </location>
</feature>
<sequence length="328" mass="35376">MMANKKAFWIITILAAVLAITIPLTASNYMLRVVNMTMITYICVLSMFVVFGMAGQISFAQAGFWGVGAYITAILTTKLGVSPLLALIASGAGAAIVAFIMGLALFRLQGHYFGFSTIGLVMILNGVFQNWKPVTGGADGIGNIPAFSIGSFELSSETSSFFLIFVVSVTISIVTQKLHRSALGRSFMAIRDNEIAAKCMGVNSYRNKIIAFTIAASYCGIAGSLFAFLASYISATTFNFAQSSLYLVMLMLGGYNYLAGPMIGTALLMLLPEWFRPLQEYIMLIYGVGVMLLMVVMPEGLIGGGKKLYAIMQSKRGWATTQAKNDIR</sequence>
<evidence type="ECO:0000256" key="5">
    <source>
        <dbReference type="ARBA" id="ARBA00023136"/>
    </source>
</evidence>
<dbReference type="STRING" id="1794912.AXX12_06005"/>
<dbReference type="PANTHER" id="PTHR30482:SF20">
    <property type="entry name" value="HIGH-AFFINITY BRANCHED-CHAIN AMINO ACID TRANSPORT SYSTEM PERMEASE PROTEIN LIVM"/>
    <property type="match status" value="1"/>
</dbReference>
<accession>A0A154BPX4</accession>
<dbReference type="OrthoDB" id="9789927at2"/>
<dbReference type="InterPro" id="IPR043428">
    <property type="entry name" value="LivM-like"/>
</dbReference>
<feature type="transmembrane region" description="Helical" evidence="6">
    <location>
        <begin position="209"/>
        <end position="233"/>
    </location>
</feature>
<keyword evidence="5 6" id="KW-0472">Membrane</keyword>
<dbReference type="RefSeq" id="WP_066240652.1">
    <property type="nucleotide sequence ID" value="NZ_LSGP01000017.1"/>
</dbReference>
<dbReference type="CDD" id="cd06581">
    <property type="entry name" value="TM_PBP1_LivM_like"/>
    <property type="match status" value="1"/>
</dbReference>
<evidence type="ECO:0000256" key="3">
    <source>
        <dbReference type="ARBA" id="ARBA00022692"/>
    </source>
</evidence>
<keyword evidence="3 6" id="KW-0812">Transmembrane</keyword>
<evidence type="ECO:0000256" key="4">
    <source>
        <dbReference type="ARBA" id="ARBA00022989"/>
    </source>
</evidence>
<gene>
    <name evidence="7" type="ORF">AXX12_06005</name>
</gene>
<feature type="transmembrane region" description="Helical" evidence="6">
    <location>
        <begin position="83"/>
        <end position="105"/>
    </location>
</feature>
<dbReference type="PANTHER" id="PTHR30482">
    <property type="entry name" value="HIGH-AFFINITY BRANCHED-CHAIN AMINO ACID TRANSPORT SYSTEM PERMEASE"/>
    <property type="match status" value="1"/>
</dbReference>
<dbReference type="GO" id="GO:0015658">
    <property type="term" value="F:branched-chain amino acid transmembrane transporter activity"/>
    <property type="evidence" value="ECO:0007669"/>
    <property type="project" value="InterPro"/>
</dbReference>
<evidence type="ECO:0008006" key="9">
    <source>
        <dbReference type="Google" id="ProtNLM"/>
    </source>
</evidence>
<dbReference type="Proteomes" id="UP000076268">
    <property type="component" value="Unassembled WGS sequence"/>
</dbReference>
<feature type="transmembrane region" description="Helical" evidence="6">
    <location>
        <begin position="112"/>
        <end position="131"/>
    </location>
</feature>
<evidence type="ECO:0000256" key="2">
    <source>
        <dbReference type="ARBA" id="ARBA00022475"/>
    </source>
</evidence>
<feature type="transmembrane region" description="Helical" evidence="6">
    <location>
        <begin position="58"/>
        <end position="77"/>
    </location>
</feature>
<protein>
    <recommendedName>
        <fullName evidence="9">Branched-chain amino acid ABC transporter permease</fullName>
    </recommendedName>
</protein>
<keyword evidence="2" id="KW-1003">Cell membrane</keyword>
<comment type="subcellular location">
    <subcellularLocation>
        <location evidence="1">Cell membrane</location>
        <topology evidence="1">Multi-pass membrane protein</topology>
    </subcellularLocation>
</comment>
<comment type="caution">
    <text evidence="7">The sequence shown here is derived from an EMBL/GenBank/DDBJ whole genome shotgun (WGS) entry which is preliminary data.</text>
</comment>
<evidence type="ECO:0000256" key="6">
    <source>
        <dbReference type="SAM" id="Phobius"/>
    </source>
</evidence>
<organism evidence="7 8">
    <name type="scientific">Anaerosporomusa subterranea</name>
    <dbReference type="NCBI Taxonomy" id="1794912"/>
    <lineage>
        <taxon>Bacteria</taxon>
        <taxon>Bacillati</taxon>
        <taxon>Bacillota</taxon>
        <taxon>Negativicutes</taxon>
        <taxon>Acetonemataceae</taxon>
        <taxon>Anaerosporomusa</taxon>
    </lineage>
</organism>
<evidence type="ECO:0000313" key="7">
    <source>
        <dbReference type="EMBL" id="KYZ75992.1"/>
    </source>
</evidence>
<keyword evidence="8" id="KW-1185">Reference proteome</keyword>
<feature type="transmembrane region" description="Helical" evidence="6">
    <location>
        <begin position="283"/>
        <end position="302"/>
    </location>
</feature>
<dbReference type="GO" id="GO:0005886">
    <property type="term" value="C:plasma membrane"/>
    <property type="evidence" value="ECO:0007669"/>
    <property type="project" value="UniProtKB-SubCell"/>
</dbReference>
<evidence type="ECO:0000256" key="1">
    <source>
        <dbReference type="ARBA" id="ARBA00004651"/>
    </source>
</evidence>
<dbReference type="AlphaFoldDB" id="A0A154BPX4"/>
<reference evidence="7 8" key="1">
    <citation type="submission" date="2016-02" db="EMBL/GenBank/DDBJ databases">
        <title>Anaerosporomusa subterraneum gen. nov., sp. nov., a spore-forming obligate anaerobe isolated from saprolite.</title>
        <authorList>
            <person name="Choi J.K."/>
            <person name="Shah M."/>
            <person name="Yee N."/>
        </authorList>
    </citation>
    <scope>NUCLEOTIDE SEQUENCE [LARGE SCALE GENOMIC DNA]</scope>
    <source>
        <strain evidence="7 8">RU4</strain>
    </source>
</reference>
<dbReference type="EMBL" id="LSGP01000017">
    <property type="protein sequence ID" value="KYZ75992.1"/>
    <property type="molecule type" value="Genomic_DNA"/>
</dbReference>
<feature type="transmembrane region" description="Helical" evidence="6">
    <location>
        <begin position="245"/>
        <end position="271"/>
    </location>
</feature>
<keyword evidence="4 6" id="KW-1133">Transmembrane helix</keyword>
<name>A0A154BPX4_ANASB</name>
<proteinExistence type="predicted"/>
<dbReference type="Pfam" id="PF02653">
    <property type="entry name" value="BPD_transp_2"/>
    <property type="match status" value="1"/>
</dbReference>